<evidence type="ECO:0000313" key="2">
    <source>
        <dbReference type="EMBL" id="GLK15191.1"/>
    </source>
</evidence>
<name>A0A9W6MIA9_9ACTN</name>
<keyword evidence="3" id="KW-1185">Reference proteome</keyword>
<dbReference type="RefSeq" id="WP_271223411.1">
    <property type="nucleotide sequence ID" value="NZ_BAAAVD010000026.1"/>
</dbReference>
<dbReference type="Proteomes" id="UP001143474">
    <property type="component" value="Unassembled WGS sequence"/>
</dbReference>
<feature type="chain" id="PRO_5040976606" description="Secreted protein" evidence="1">
    <location>
        <begin position="30"/>
        <end position="174"/>
    </location>
</feature>
<accession>A0A9W6MIA9</accession>
<dbReference type="AlphaFoldDB" id="A0A9W6MIA9"/>
<gene>
    <name evidence="2" type="ORF">GCM10017600_86040</name>
</gene>
<evidence type="ECO:0000313" key="3">
    <source>
        <dbReference type="Proteomes" id="UP001143474"/>
    </source>
</evidence>
<dbReference type="EMBL" id="BSEV01000044">
    <property type="protein sequence ID" value="GLK15191.1"/>
    <property type="molecule type" value="Genomic_DNA"/>
</dbReference>
<reference evidence="2" key="1">
    <citation type="journal article" date="2014" name="Int. J. Syst. Evol. Microbiol.">
        <title>Complete genome sequence of Corynebacterium casei LMG S-19264T (=DSM 44701T), isolated from a smear-ripened cheese.</title>
        <authorList>
            <consortium name="US DOE Joint Genome Institute (JGI-PGF)"/>
            <person name="Walter F."/>
            <person name="Albersmeier A."/>
            <person name="Kalinowski J."/>
            <person name="Ruckert C."/>
        </authorList>
    </citation>
    <scope>NUCLEOTIDE SEQUENCE</scope>
    <source>
        <strain evidence="2">VKM Ac-2007</strain>
    </source>
</reference>
<keyword evidence="1" id="KW-0732">Signal</keyword>
<proteinExistence type="predicted"/>
<sequence length="174" mass="18847">MALKPIRALFMTLLLTTSMFFGVTGTAEAHDQMPCHWEVVGDRSYCDNHVTQPGDPVSDQCFGPHNGEYAKYTAEFNDGSLNIGYIQLLYNGKDACRTVAAVIVMNGGIPAGSNCYVKVERTSDGQAYRVGASPNGAAFTASLYDADVESYAWGYCKWGSNGPAYTAQTGRWLT</sequence>
<reference evidence="2" key="2">
    <citation type="submission" date="2023-01" db="EMBL/GenBank/DDBJ databases">
        <authorList>
            <person name="Sun Q."/>
            <person name="Evtushenko L."/>
        </authorList>
    </citation>
    <scope>NUCLEOTIDE SEQUENCE</scope>
    <source>
        <strain evidence="2">VKM Ac-2007</strain>
    </source>
</reference>
<protein>
    <recommendedName>
        <fullName evidence="4">Secreted protein</fullName>
    </recommendedName>
</protein>
<comment type="caution">
    <text evidence="2">The sequence shown here is derived from an EMBL/GenBank/DDBJ whole genome shotgun (WGS) entry which is preliminary data.</text>
</comment>
<evidence type="ECO:0008006" key="4">
    <source>
        <dbReference type="Google" id="ProtNLM"/>
    </source>
</evidence>
<organism evidence="2 3">
    <name type="scientific">Streptosporangium carneum</name>
    <dbReference type="NCBI Taxonomy" id="47481"/>
    <lineage>
        <taxon>Bacteria</taxon>
        <taxon>Bacillati</taxon>
        <taxon>Actinomycetota</taxon>
        <taxon>Actinomycetes</taxon>
        <taxon>Streptosporangiales</taxon>
        <taxon>Streptosporangiaceae</taxon>
        <taxon>Streptosporangium</taxon>
    </lineage>
</organism>
<evidence type="ECO:0000256" key="1">
    <source>
        <dbReference type="SAM" id="SignalP"/>
    </source>
</evidence>
<feature type="signal peptide" evidence="1">
    <location>
        <begin position="1"/>
        <end position="29"/>
    </location>
</feature>